<evidence type="ECO:0000259" key="2">
    <source>
        <dbReference type="SMART" id="SM00513"/>
    </source>
</evidence>
<dbReference type="STRING" id="1884261.A0A5C3QGX5"/>
<name>A0A5C3QGX5_9AGAR</name>
<evidence type="ECO:0000313" key="4">
    <source>
        <dbReference type="Proteomes" id="UP000305067"/>
    </source>
</evidence>
<dbReference type="InterPro" id="IPR038872">
    <property type="entry name" value="Put_GTT3"/>
</dbReference>
<sequence>MFSGGLGSKRKADLQEIASALKLSTDGTKDDVQARIKKHLDDNQHKLEENPKFAGLYGKRRKASVQPQDVPLPTSVGLSNSVDSEEESPPQPSPATRTTSQRSSIVLAPVEEVASVRGSPVRRSPTAPKTPGTELRNISTMLKRGGEMDSRLSPSARRRISGRFVADEDEEEEQDDDEDDEAENEDPALLQKASPRGKIPAMVAAPKELAIAAEKRVVREGWNVLETTSVFLSNARNIWTTAVVLEFITLLSQTMTFRWAPISSSTVHCPYPSLTETNPAIFKILFHWALPTIILPLLLGNLISFSPPYPLSQSPRSSTTTTNRILGTPLRLYRTVDPLSLSIVRLFAHYAYPYASFDVMIPGKVLTAAVAESEGPAHEVLLAQTMDVLGREWRLWSAGMGMAFAFAEALGARHQSQSVRPGPVVLELESEMEEVLEIERA</sequence>
<dbReference type="Proteomes" id="UP000305067">
    <property type="component" value="Unassembled WGS sequence"/>
</dbReference>
<evidence type="ECO:0000256" key="1">
    <source>
        <dbReference type="SAM" id="MobiDB-lite"/>
    </source>
</evidence>
<dbReference type="GO" id="GO:0016020">
    <property type="term" value="C:membrane"/>
    <property type="evidence" value="ECO:0007669"/>
    <property type="project" value="TreeGrafter"/>
</dbReference>
<proteinExistence type="predicted"/>
<dbReference type="AlphaFoldDB" id="A0A5C3QGX5"/>
<protein>
    <recommendedName>
        <fullName evidence="2">SAP domain-containing protein</fullName>
    </recommendedName>
</protein>
<organism evidence="3 4">
    <name type="scientific">Pterulicium gracile</name>
    <dbReference type="NCBI Taxonomy" id="1884261"/>
    <lineage>
        <taxon>Eukaryota</taxon>
        <taxon>Fungi</taxon>
        <taxon>Dikarya</taxon>
        <taxon>Basidiomycota</taxon>
        <taxon>Agaricomycotina</taxon>
        <taxon>Agaricomycetes</taxon>
        <taxon>Agaricomycetidae</taxon>
        <taxon>Agaricales</taxon>
        <taxon>Pleurotineae</taxon>
        <taxon>Pterulaceae</taxon>
        <taxon>Pterulicium</taxon>
    </lineage>
</organism>
<dbReference type="InterPro" id="IPR003034">
    <property type="entry name" value="SAP_dom"/>
</dbReference>
<feature type="compositionally biased region" description="Acidic residues" evidence="1">
    <location>
        <begin position="167"/>
        <end position="186"/>
    </location>
</feature>
<keyword evidence="4" id="KW-1185">Reference proteome</keyword>
<dbReference type="Pfam" id="PF02037">
    <property type="entry name" value="SAP"/>
    <property type="match status" value="1"/>
</dbReference>
<gene>
    <name evidence="3" type="ORF">BDV98DRAFT_605901</name>
</gene>
<dbReference type="OrthoDB" id="5569309at2759"/>
<dbReference type="PANTHER" id="PTHR41807">
    <property type="entry name" value="GLUTATHIONE TRANSFERASE 3"/>
    <property type="match status" value="1"/>
</dbReference>
<dbReference type="PANTHER" id="PTHR41807:SF1">
    <property type="entry name" value="GLUTATHIONE TRANSFERASE 3"/>
    <property type="match status" value="1"/>
</dbReference>
<reference evidence="3 4" key="1">
    <citation type="journal article" date="2019" name="Nat. Ecol. Evol.">
        <title>Megaphylogeny resolves global patterns of mushroom evolution.</title>
        <authorList>
            <person name="Varga T."/>
            <person name="Krizsan K."/>
            <person name="Foldi C."/>
            <person name="Dima B."/>
            <person name="Sanchez-Garcia M."/>
            <person name="Sanchez-Ramirez S."/>
            <person name="Szollosi G.J."/>
            <person name="Szarkandi J.G."/>
            <person name="Papp V."/>
            <person name="Albert L."/>
            <person name="Andreopoulos W."/>
            <person name="Angelini C."/>
            <person name="Antonin V."/>
            <person name="Barry K.W."/>
            <person name="Bougher N.L."/>
            <person name="Buchanan P."/>
            <person name="Buyck B."/>
            <person name="Bense V."/>
            <person name="Catcheside P."/>
            <person name="Chovatia M."/>
            <person name="Cooper J."/>
            <person name="Damon W."/>
            <person name="Desjardin D."/>
            <person name="Finy P."/>
            <person name="Geml J."/>
            <person name="Haridas S."/>
            <person name="Hughes K."/>
            <person name="Justo A."/>
            <person name="Karasinski D."/>
            <person name="Kautmanova I."/>
            <person name="Kiss B."/>
            <person name="Kocsube S."/>
            <person name="Kotiranta H."/>
            <person name="LaButti K.M."/>
            <person name="Lechner B.E."/>
            <person name="Liimatainen K."/>
            <person name="Lipzen A."/>
            <person name="Lukacs Z."/>
            <person name="Mihaltcheva S."/>
            <person name="Morgado L.N."/>
            <person name="Niskanen T."/>
            <person name="Noordeloos M.E."/>
            <person name="Ohm R.A."/>
            <person name="Ortiz-Santana B."/>
            <person name="Ovrebo C."/>
            <person name="Racz N."/>
            <person name="Riley R."/>
            <person name="Savchenko A."/>
            <person name="Shiryaev A."/>
            <person name="Soop K."/>
            <person name="Spirin V."/>
            <person name="Szebenyi C."/>
            <person name="Tomsovsky M."/>
            <person name="Tulloss R.E."/>
            <person name="Uehling J."/>
            <person name="Grigoriev I.V."/>
            <person name="Vagvolgyi C."/>
            <person name="Papp T."/>
            <person name="Martin F.M."/>
            <person name="Miettinen O."/>
            <person name="Hibbett D.S."/>
            <person name="Nagy L.G."/>
        </authorList>
    </citation>
    <scope>NUCLEOTIDE SEQUENCE [LARGE SCALE GENOMIC DNA]</scope>
    <source>
        <strain evidence="3 4">CBS 309.79</strain>
    </source>
</reference>
<feature type="compositionally biased region" description="Polar residues" evidence="1">
    <location>
        <begin position="95"/>
        <end position="104"/>
    </location>
</feature>
<feature type="compositionally biased region" description="Basic and acidic residues" evidence="1">
    <location>
        <begin position="38"/>
        <end position="51"/>
    </location>
</feature>
<feature type="domain" description="SAP" evidence="2">
    <location>
        <begin position="6"/>
        <end position="40"/>
    </location>
</feature>
<accession>A0A5C3QGX5</accession>
<dbReference type="EMBL" id="ML178832">
    <property type="protein sequence ID" value="TFK99740.1"/>
    <property type="molecule type" value="Genomic_DNA"/>
</dbReference>
<feature type="region of interest" description="Disordered" evidence="1">
    <location>
        <begin position="38"/>
        <end position="197"/>
    </location>
</feature>
<evidence type="ECO:0000313" key="3">
    <source>
        <dbReference type="EMBL" id="TFK99740.1"/>
    </source>
</evidence>
<dbReference type="SMART" id="SM00513">
    <property type="entry name" value="SAP"/>
    <property type="match status" value="1"/>
</dbReference>